<comment type="caution">
    <text evidence="1">The sequence shown here is derived from an EMBL/GenBank/DDBJ whole genome shotgun (WGS) entry which is preliminary data.</text>
</comment>
<gene>
    <name evidence="1" type="ORF">HBH26_02970</name>
</gene>
<dbReference type="EMBL" id="JAAVJH010000002">
    <property type="protein sequence ID" value="NJR77576.1"/>
    <property type="molecule type" value="Genomic_DNA"/>
</dbReference>
<sequence>MTLNDLFHRHQVAVMRADSARSSEARVAHRGLAAGYAALIVDMQRGMGIVNPRPVLAK</sequence>
<dbReference type="RefSeq" id="WP_168133080.1">
    <property type="nucleotide sequence ID" value="NZ_JAAVJH010000002.1"/>
</dbReference>
<protein>
    <submittedName>
        <fullName evidence="1">Uncharacterized protein</fullName>
    </submittedName>
</protein>
<organism evidence="1 2">
    <name type="scientific">Sphingomonas corticis</name>
    <dbReference type="NCBI Taxonomy" id="2722791"/>
    <lineage>
        <taxon>Bacteria</taxon>
        <taxon>Pseudomonadati</taxon>
        <taxon>Pseudomonadota</taxon>
        <taxon>Alphaproteobacteria</taxon>
        <taxon>Sphingomonadales</taxon>
        <taxon>Sphingomonadaceae</taxon>
        <taxon>Sphingomonas</taxon>
    </lineage>
</organism>
<evidence type="ECO:0000313" key="1">
    <source>
        <dbReference type="EMBL" id="NJR77576.1"/>
    </source>
</evidence>
<evidence type="ECO:0000313" key="2">
    <source>
        <dbReference type="Proteomes" id="UP000732399"/>
    </source>
</evidence>
<accession>A0ABX1CL48</accession>
<name>A0ABX1CL48_9SPHN</name>
<dbReference type="Proteomes" id="UP000732399">
    <property type="component" value="Unassembled WGS sequence"/>
</dbReference>
<proteinExistence type="predicted"/>
<keyword evidence="2" id="KW-1185">Reference proteome</keyword>
<reference evidence="1 2" key="1">
    <citation type="submission" date="2020-03" db="EMBL/GenBank/DDBJ databases">
        <authorList>
            <person name="Wang L."/>
            <person name="He N."/>
            <person name="Li Y."/>
            <person name="Fang Y."/>
            <person name="Zhang F."/>
        </authorList>
    </citation>
    <scope>NUCLEOTIDE SEQUENCE [LARGE SCALE GENOMIC DNA]</scope>
    <source>
        <strain evidence="1 2">36D10-4-7</strain>
    </source>
</reference>